<dbReference type="SMART" id="SM00768">
    <property type="entry name" value="X8"/>
    <property type="match status" value="1"/>
</dbReference>
<gene>
    <name evidence="4" type="ORF">RND81_01G217000</name>
</gene>
<dbReference type="InterPro" id="IPR012946">
    <property type="entry name" value="X8"/>
</dbReference>
<dbReference type="Proteomes" id="UP001443914">
    <property type="component" value="Unassembled WGS sequence"/>
</dbReference>
<feature type="signal peptide" evidence="2">
    <location>
        <begin position="1"/>
        <end position="17"/>
    </location>
</feature>
<feature type="domain" description="X8" evidence="3">
    <location>
        <begin position="24"/>
        <end position="112"/>
    </location>
</feature>
<accession>A0AAW1N902</accession>
<evidence type="ECO:0000256" key="1">
    <source>
        <dbReference type="ARBA" id="ARBA00022729"/>
    </source>
</evidence>
<dbReference type="Gene3D" id="1.20.58.1040">
    <property type="match status" value="1"/>
</dbReference>
<organism evidence="4 5">
    <name type="scientific">Saponaria officinalis</name>
    <name type="common">Common soapwort</name>
    <name type="synonym">Lychnis saponaria</name>
    <dbReference type="NCBI Taxonomy" id="3572"/>
    <lineage>
        <taxon>Eukaryota</taxon>
        <taxon>Viridiplantae</taxon>
        <taxon>Streptophyta</taxon>
        <taxon>Embryophyta</taxon>
        <taxon>Tracheophyta</taxon>
        <taxon>Spermatophyta</taxon>
        <taxon>Magnoliopsida</taxon>
        <taxon>eudicotyledons</taxon>
        <taxon>Gunneridae</taxon>
        <taxon>Pentapetalae</taxon>
        <taxon>Caryophyllales</taxon>
        <taxon>Caryophyllaceae</taxon>
        <taxon>Caryophylleae</taxon>
        <taxon>Saponaria</taxon>
    </lineage>
</organism>
<reference evidence="4" key="1">
    <citation type="submission" date="2024-03" db="EMBL/GenBank/DDBJ databases">
        <title>WGS assembly of Saponaria officinalis var. Norfolk2.</title>
        <authorList>
            <person name="Jenkins J."/>
            <person name="Shu S."/>
            <person name="Grimwood J."/>
            <person name="Barry K."/>
            <person name="Goodstein D."/>
            <person name="Schmutz J."/>
            <person name="Leebens-Mack J."/>
            <person name="Osbourn A."/>
        </authorList>
    </citation>
    <scope>NUCLEOTIDE SEQUENCE [LARGE SCALE GENOMIC DNA]</scope>
    <source>
        <strain evidence="4">JIC</strain>
    </source>
</reference>
<keyword evidence="5" id="KW-1185">Reference proteome</keyword>
<name>A0AAW1N902_SAPOF</name>
<protein>
    <recommendedName>
        <fullName evidence="3">X8 domain-containing protein</fullName>
    </recommendedName>
</protein>
<comment type="caution">
    <text evidence="4">The sequence shown here is derived from an EMBL/GenBank/DDBJ whole genome shotgun (WGS) entry which is preliminary data.</text>
</comment>
<evidence type="ECO:0000313" key="5">
    <source>
        <dbReference type="Proteomes" id="UP001443914"/>
    </source>
</evidence>
<dbReference type="PANTHER" id="PTHR31044:SF52">
    <property type="entry name" value="OS01G0631500 PROTEIN"/>
    <property type="match status" value="1"/>
</dbReference>
<feature type="chain" id="PRO_5043553486" description="X8 domain-containing protein" evidence="2">
    <location>
        <begin position="18"/>
        <end position="113"/>
    </location>
</feature>
<dbReference type="AlphaFoldDB" id="A0AAW1N902"/>
<dbReference type="GO" id="GO:0009506">
    <property type="term" value="C:plasmodesma"/>
    <property type="evidence" value="ECO:0007669"/>
    <property type="project" value="UniProtKB-ARBA"/>
</dbReference>
<evidence type="ECO:0000256" key="2">
    <source>
        <dbReference type="SAM" id="SignalP"/>
    </source>
</evidence>
<dbReference type="EMBL" id="JBDFQZ010000001">
    <property type="protein sequence ID" value="KAK9758236.1"/>
    <property type="molecule type" value="Genomic_DNA"/>
</dbReference>
<dbReference type="InterPro" id="IPR044788">
    <property type="entry name" value="X8_dom_prot"/>
</dbReference>
<dbReference type="PANTHER" id="PTHR31044">
    <property type="entry name" value="BETA-1,3 GLUCANASE"/>
    <property type="match status" value="1"/>
</dbReference>
<sequence length="113" mass="12073">MLCILALILSTIRLTRIFLFQATTYCVPVDGASKAQLQAAINFVCSKGVINCGIIKPGGSCYNPNTLNFHASAVMNAYFKAHGAQAPYCAEGPLEYIGIITFTDPSQGSCKFS</sequence>
<evidence type="ECO:0000259" key="3">
    <source>
        <dbReference type="SMART" id="SM00768"/>
    </source>
</evidence>
<proteinExistence type="predicted"/>
<keyword evidence="1 2" id="KW-0732">Signal</keyword>
<evidence type="ECO:0000313" key="4">
    <source>
        <dbReference type="EMBL" id="KAK9758236.1"/>
    </source>
</evidence>
<dbReference type="Pfam" id="PF07983">
    <property type="entry name" value="X8"/>
    <property type="match status" value="1"/>
</dbReference>